<protein>
    <submittedName>
        <fullName evidence="1">Uncharacterized protein</fullName>
    </submittedName>
</protein>
<proteinExistence type="predicted"/>
<evidence type="ECO:0000313" key="2">
    <source>
        <dbReference type="Proteomes" id="UP000824540"/>
    </source>
</evidence>
<keyword evidence="2" id="KW-1185">Reference proteome</keyword>
<accession>A0A8T2P9D3</accession>
<name>A0A8T2P9D3_9TELE</name>
<dbReference type="Proteomes" id="UP000824540">
    <property type="component" value="Unassembled WGS sequence"/>
</dbReference>
<dbReference type="OrthoDB" id="29596at2759"/>
<dbReference type="EMBL" id="JAFBMS010000018">
    <property type="protein sequence ID" value="KAG9345247.1"/>
    <property type="molecule type" value="Genomic_DNA"/>
</dbReference>
<reference evidence="1" key="1">
    <citation type="thesis" date="2021" institute="BYU ScholarsArchive" country="Provo, UT, USA">
        <title>Applications of and Algorithms for Genome Assembly and Genomic Analyses with an Emphasis on Marine Teleosts.</title>
        <authorList>
            <person name="Pickett B.D."/>
        </authorList>
    </citation>
    <scope>NUCLEOTIDE SEQUENCE</scope>
    <source>
        <strain evidence="1">HI-2016</strain>
    </source>
</reference>
<sequence length="89" mass="10435">MMGLSDFLTDVARKELENLDPRIPSCCVIYIPLIGFLLSVPRFPSMVEKEDFEIEGLDFMFLSEDRLHYRSKRTKELDDLLGDLYCDIR</sequence>
<feature type="non-terminal residue" evidence="1">
    <location>
        <position position="89"/>
    </location>
</feature>
<organism evidence="1 2">
    <name type="scientific">Albula glossodonta</name>
    <name type="common">roundjaw bonefish</name>
    <dbReference type="NCBI Taxonomy" id="121402"/>
    <lineage>
        <taxon>Eukaryota</taxon>
        <taxon>Metazoa</taxon>
        <taxon>Chordata</taxon>
        <taxon>Craniata</taxon>
        <taxon>Vertebrata</taxon>
        <taxon>Euteleostomi</taxon>
        <taxon>Actinopterygii</taxon>
        <taxon>Neopterygii</taxon>
        <taxon>Teleostei</taxon>
        <taxon>Albuliformes</taxon>
        <taxon>Albulidae</taxon>
        <taxon>Albula</taxon>
    </lineage>
</organism>
<evidence type="ECO:0000313" key="1">
    <source>
        <dbReference type="EMBL" id="KAG9345247.1"/>
    </source>
</evidence>
<comment type="caution">
    <text evidence="1">The sequence shown here is derived from an EMBL/GenBank/DDBJ whole genome shotgun (WGS) entry which is preliminary data.</text>
</comment>
<dbReference type="AlphaFoldDB" id="A0A8T2P9D3"/>
<gene>
    <name evidence="1" type="ORF">JZ751_009793</name>
</gene>